<reference evidence="1 2" key="1">
    <citation type="submission" date="2019-07" db="EMBL/GenBank/DDBJ databases">
        <authorList>
            <person name="Huq M.A."/>
        </authorList>
    </citation>
    <scope>NUCLEOTIDE SEQUENCE [LARGE SCALE GENOMIC DNA]</scope>
    <source>
        <strain evidence="1 2">MAH-19</strain>
    </source>
</reference>
<evidence type="ECO:0000313" key="1">
    <source>
        <dbReference type="EMBL" id="TSJ43106.1"/>
    </source>
</evidence>
<organism evidence="1 2">
    <name type="scientific">Mucilaginibacter corticis</name>
    <dbReference type="NCBI Taxonomy" id="2597670"/>
    <lineage>
        <taxon>Bacteria</taxon>
        <taxon>Pseudomonadati</taxon>
        <taxon>Bacteroidota</taxon>
        <taxon>Sphingobacteriia</taxon>
        <taxon>Sphingobacteriales</taxon>
        <taxon>Sphingobacteriaceae</taxon>
        <taxon>Mucilaginibacter</taxon>
    </lineage>
</organism>
<protein>
    <submittedName>
        <fullName evidence="1">Uncharacterized protein</fullName>
    </submittedName>
</protein>
<accession>A0A556MT55</accession>
<evidence type="ECO:0000313" key="2">
    <source>
        <dbReference type="Proteomes" id="UP000318733"/>
    </source>
</evidence>
<comment type="caution">
    <text evidence="1">The sequence shown here is derived from an EMBL/GenBank/DDBJ whole genome shotgun (WGS) entry which is preliminary data.</text>
</comment>
<name>A0A556MT55_9SPHI</name>
<dbReference type="Proteomes" id="UP000318733">
    <property type="component" value="Unassembled WGS sequence"/>
</dbReference>
<dbReference type="RefSeq" id="WP_144246671.1">
    <property type="nucleotide sequence ID" value="NZ_VLPK01000001.1"/>
</dbReference>
<gene>
    <name evidence="1" type="ORF">FO440_02650</name>
</gene>
<sequence>MATMEQTDIKDLIKEALHLLKNNIVIAFQNEGDTNFDNEIENLAQVITNMTANLEELAFNAGRMQEDNGEFTFEDFEDFQGS</sequence>
<dbReference type="EMBL" id="VLPK01000001">
    <property type="protein sequence ID" value="TSJ43106.1"/>
    <property type="molecule type" value="Genomic_DNA"/>
</dbReference>
<dbReference type="AlphaFoldDB" id="A0A556MT55"/>
<proteinExistence type="predicted"/>
<keyword evidence="2" id="KW-1185">Reference proteome</keyword>